<accession>A0A833Y6W5</accession>
<reference evidence="1" key="2">
    <citation type="submission" date="2020-03" db="EMBL/GenBank/DDBJ databases">
        <title>Walnut 2.0.</title>
        <authorList>
            <person name="Marrano A."/>
            <person name="Britton M."/>
            <person name="Zimin A.V."/>
            <person name="Zaini P.A."/>
            <person name="Workman R."/>
            <person name="Puiu D."/>
            <person name="Bianco L."/>
            <person name="Allen B.J."/>
            <person name="Troggio M."/>
            <person name="Leslie C.A."/>
            <person name="Timp W."/>
            <person name="Dendekar A."/>
            <person name="Salzberg S.L."/>
            <person name="Neale D.B."/>
        </authorList>
    </citation>
    <scope>NUCLEOTIDE SEQUENCE</scope>
    <source>
        <tissue evidence="1">Leaves</tissue>
    </source>
</reference>
<reference evidence="1" key="1">
    <citation type="submission" date="2015-10" db="EMBL/GenBank/DDBJ databases">
        <authorList>
            <person name="Martinez-Garcia P.J."/>
            <person name="Crepeau M.W."/>
            <person name="Puiu D."/>
            <person name="Gonzalez-Ibeas D."/>
            <person name="Whalen J."/>
            <person name="Stevens K."/>
            <person name="Paul R."/>
            <person name="Butterfield T."/>
            <person name="Britton M."/>
            <person name="Reagan R."/>
            <person name="Chakraborty S."/>
            <person name="Walawage S.L."/>
            <person name="Vasquez-Gross H.A."/>
            <person name="Cardeno C."/>
            <person name="Famula R."/>
            <person name="Pratt K."/>
            <person name="Kuruganti S."/>
            <person name="Aradhya M.K."/>
            <person name="Leslie C.A."/>
            <person name="Dandekar A.M."/>
            <person name="Salzberg S.L."/>
            <person name="Wegrzyn J.L."/>
            <person name="Langley C.H."/>
            <person name="Neale D.B."/>
        </authorList>
    </citation>
    <scope>NUCLEOTIDE SEQUENCE</scope>
    <source>
        <tissue evidence="1">Leaves</tissue>
    </source>
</reference>
<name>A0A833Y6W5_JUGRE</name>
<gene>
    <name evidence="1" type="ORF">F2P56_003664</name>
</gene>
<dbReference type="EMBL" id="LIHL02000002">
    <property type="protein sequence ID" value="KAF5476982.1"/>
    <property type="molecule type" value="Genomic_DNA"/>
</dbReference>
<dbReference type="AlphaFoldDB" id="A0A833Y6W5"/>
<protein>
    <submittedName>
        <fullName evidence="1">Uncharacterized protein</fullName>
    </submittedName>
</protein>
<evidence type="ECO:0000313" key="1">
    <source>
        <dbReference type="EMBL" id="KAF5476982.1"/>
    </source>
</evidence>
<dbReference type="Proteomes" id="UP000619265">
    <property type="component" value="Unassembled WGS sequence"/>
</dbReference>
<dbReference type="Gramene" id="Jr02_05180_p1">
    <property type="protein sequence ID" value="cds.Jr02_05180_p1"/>
    <property type="gene ID" value="Jr02_05180"/>
</dbReference>
<organism evidence="1 2">
    <name type="scientific">Juglans regia</name>
    <name type="common">English walnut</name>
    <dbReference type="NCBI Taxonomy" id="51240"/>
    <lineage>
        <taxon>Eukaryota</taxon>
        <taxon>Viridiplantae</taxon>
        <taxon>Streptophyta</taxon>
        <taxon>Embryophyta</taxon>
        <taxon>Tracheophyta</taxon>
        <taxon>Spermatophyta</taxon>
        <taxon>Magnoliopsida</taxon>
        <taxon>eudicotyledons</taxon>
        <taxon>Gunneridae</taxon>
        <taxon>Pentapetalae</taxon>
        <taxon>rosids</taxon>
        <taxon>fabids</taxon>
        <taxon>Fagales</taxon>
        <taxon>Juglandaceae</taxon>
        <taxon>Juglans</taxon>
    </lineage>
</organism>
<evidence type="ECO:0000313" key="2">
    <source>
        <dbReference type="Proteomes" id="UP000619265"/>
    </source>
</evidence>
<proteinExistence type="predicted"/>
<feature type="non-terminal residue" evidence="1">
    <location>
        <position position="1"/>
    </location>
</feature>
<sequence length="109" mass="12170">PVASPISQVNSFPSPTSWLPQQAIRLSHSSLHRKLPQEAKRIFLSSFSYTPVPREKKTKVSSPPLSIYRFQGTRRKENLLKSPSFTREALGFPLVCRTSSSPQADSSIS</sequence>
<comment type="caution">
    <text evidence="1">The sequence shown here is derived from an EMBL/GenBank/DDBJ whole genome shotgun (WGS) entry which is preliminary data.</text>
</comment>